<dbReference type="InterPro" id="IPR036388">
    <property type="entry name" value="WH-like_DNA-bd_sf"/>
</dbReference>
<dbReference type="RefSeq" id="WP_194136095.1">
    <property type="nucleotide sequence ID" value="NZ_JADFFK010000014.1"/>
</dbReference>
<gene>
    <name evidence="5" type="ORF">IQ782_18245</name>
</gene>
<dbReference type="Pfam" id="PF13545">
    <property type="entry name" value="HTH_Crp_2"/>
    <property type="match status" value="1"/>
</dbReference>
<reference evidence="5 6" key="1">
    <citation type="journal article" date="2021" name="Int. J. Syst. Evol. Microbiol.">
        <title>Salipiger mangrovisoli sp. nov., isolated from mangrove soil and the proposal for the reclassification of Paraphaeobacter pallidus as Salipiger pallidus comb. nov.</title>
        <authorList>
            <person name="Du J."/>
            <person name="Liu Y."/>
            <person name="Pei T."/>
            <person name="Deng M.R."/>
            <person name="Zhu H."/>
        </authorList>
    </citation>
    <scope>NUCLEOTIDE SEQUENCE [LARGE SCALE GENOMIC DNA]</scope>
    <source>
        <strain evidence="5 6">6D45A</strain>
    </source>
</reference>
<protein>
    <submittedName>
        <fullName evidence="5">Crp/Fnr family transcriptional regulator</fullName>
    </submittedName>
</protein>
<accession>A0ABR9X5C6</accession>
<evidence type="ECO:0000256" key="1">
    <source>
        <dbReference type="ARBA" id="ARBA00023015"/>
    </source>
</evidence>
<dbReference type="PANTHER" id="PTHR24567">
    <property type="entry name" value="CRP FAMILY TRANSCRIPTIONAL REGULATORY PROTEIN"/>
    <property type="match status" value="1"/>
</dbReference>
<evidence type="ECO:0000259" key="4">
    <source>
        <dbReference type="PROSITE" id="PS50042"/>
    </source>
</evidence>
<dbReference type="Gene3D" id="2.60.120.10">
    <property type="entry name" value="Jelly Rolls"/>
    <property type="match status" value="1"/>
</dbReference>
<proteinExistence type="predicted"/>
<dbReference type="SUPFAM" id="SSF51206">
    <property type="entry name" value="cAMP-binding domain-like"/>
    <property type="match status" value="1"/>
</dbReference>
<name>A0ABR9X5C6_9RHOB</name>
<keyword evidence="6" id="KW-1185">Reference proteome</keyword>
<dbReference type="SMART" id="SM00100">
    <property type="entry name" value="cNMP"/>
    <property type="match status" value="1"/>
</dbReference>
<dbReference type="InterPro" id="IPR050397">
    <property type="entry name" value="Env_Response_Regulators"/>
</dbReference>
<dbReference type="SUPFAM" id="SSF46785">
    <property type="entry name" value="Winged helix' DNA-binding domain"/>
    <property type="match status" value="1"/>
</dbReference>
<feature type="domain" description="Cyclic nucleotide-binding" evidence="4">
    <location>
        <begin position="25"/>
        <end position="91"/>
    </location>
</feature>
<evidence type="ECO:0000313" key="6">
    <source>
        <dbReference type="Proteomes" id="UP000607796"/>
    </source>
</evidence>
<keyword evidence="2" id="KW-0238">DNA-binding</keyword>
<dbReference type="InterPro" id="IPR000595">
    <property type="entry name" value="cNMP-bd_dom"/>
</dbReference>
<dbReference type="CDD" id="cd00038">
    <property type="entry name" value="CAP_ED"/>
    <property type="match status" value="1"/>
</dbReference>
<evidence type="ECO:0000256" key="3">
    <source>
        <dbReference type="ARBA" id="ARBA00023163"/>
    </source>
</evidence>
<dbReference type="EMBL" id="JADFFK010000014">
    <property type="protein sequence ID" value="MBE9638800.1"/>
    <property type="molecule type" value="Genomic_DNA"/>
</dbReference>
<keyword evidence="3" id="KW-0804">Transcription</keyword>
<dbReference type="Gene3D" id="1.10.10.10">
    <property type="entry name" value="Winged helix-like DNA-binding domain superfamily/Winged helix DNA-binding domain"/>
    <property type="match status" value="1"/>
</dbReference>
<keyword evidence="1" id="KW-0805">Transcription regulation</keyword>
<dbReference type="PROSITE" id="PS50042">
    <property type="entry name" value="CNMP_BINDING_3"/>
    <property type="match status" value="1"/>
</dbReference>
<sequence>MQTTKTEAHSDGTRCLHCAVRASGFCSCLDPRSRSEISEKSTLSIYSKDTEIVTQGESFGKVGIIANGTVKLSTVTVDGDEHVLQVLRSGQLICLPENAKSQFSWTTVSEVRVCWMPHRAWDGFLQESPQHVQSYMTAMYSQFEQMQLWVTHMRGRHTLQRAAFWILEELSFTHRGDENTLHICLSRRDLASLLDMTVETLCRSLRLLHDKKAILLLTPDLLEVTDLAKLRLIARCLDGYVEDTSASFASERMARNWGGVSLSTRQNIDDTCAPSQDLIRGSEQTT</sequence>
<dbReference type="Pfam" id="PF00027">
    <property type="entry name" value="cNMP_binding"/>
    <property type="match status" value="1"/>
</dbReference>
<dbReference type="InterPro" id="IPR012318">
    <property type="entry name" value="HTH_CRP"/>
</dbReference>
<dbReference type="Proteomes" id="UP000607796">
    <property type="component" value="Unassembled WGS sequence"/>
</dbReference>
<dbReference type="PANTHER" id="PTHR24567:SF28">
    <property type="entry name" value="LISTERIOLYSIN REGULATORY PROTEIN"/>
    <property type="match status" value="1"/>
</dbReference>
<evidence type="ECO:0000256" key="2">
    <source>
        <dbReference type="ARBA" id="ARBA00023125"/>
    </source>
</evidence>
<dbReference type="InterPro" id="IPR014710">
    <property type="entry name" value="RmlC-like_jellyroll"/>
</dbReference>
<organism evidence="5 6">
    <name type="scientific">Salipiger mangrovisoli</name>
    <dbReference type="NCBI Taxonomy" id="2865933"/>
    <lineage>
        <taxon>Bacteria</taxon>
        <taxon>Pseudomonadati</taxon>
        <taxon>Pseudomonadota</taxon>
        <taxon>Alphaproteobacteria</taxon>
        <taxon>Rhodobacterales</taxon>
        <taxon>Roseobacteraceae</taxon>
        <taxon>Salipiger</taxon>
    </lineage>
</organism>
<comment type="caution">
    <text evidence="5">The sequence shown here is derived from an EMBL/GenBank/DDBJ whole genome shotgun (WGS) entry which is preliminary data.</text>
</comment>
<dbReference type="InterPro" id="IPR036390">
    <property type="entry name" value="WH_DNA-bd_sf"/>
</dbReference>
<dbReference type="InterPro" id="IPR018490">
    <property type="entry name" value="cNMP-bd_dom_sf"/>
</dbReference>
<evidence type="ECO:0000313" key="5">
    <source>
        <dbReference type="EMBL" id="MBE9638800.1"/>
    </source>
</evidence>